<keyword evidence="2 4" id="KW-0732">Signal</keyword>
<dbReference type="AlphaFoldDB" id="A0A2P4UQ66"/>
<evidence type="ECO:0000256" key="2">
    <source>
        <dbReference type="ARBA" id="ARBA00022729"/>
    </source>
</evidence>
<dbReference type="PANTHER" id="PTHR43248:SF29">
    <property type="entry name" value="TRIPEPTIDYL AMINOPEPTIDASE"/>
    <property type="match status" value="1"/>
</dbReference>
<organism evidence="6 7">
    <name type="scientific">Actinomadura rubteroloni</name>
    <dbReference type="NCBI Taxonomy" id="1926885"/>
    <lineage>
        <taxon>Bacteria</taxon>
        <taxon>Bacillati</taxon>
        <taxon>Actinomycetota</taxon>
        <taxon>Actinomycetes</taxon>
        <taxon>Streptosporangiales</taxon>
        <taxon>Thermomonosporaceae</taxon>
        <taxon>Actinomadura</taxon>
    </lineage>
</organism>
<dbReference type="RefSeq" id="WP_103562034.1">
    <property type="nucleotide sequence ID" value="NZ_MTBP01000001.1"/>
</dbReference>
<dbReference type="InterPro" id="IPR029058">
    <property type="entry name" value="AB_hydrolase_fold"/>
</dbReference>
<comment type="caution">
    <text evidence="6">The sequence shown here is derived from an EMBL/GenBank/DDBJ whole genome shotgun (WGS) entry which is preliminary data.</text>
</comment>
<keyword evidence="6" id="KW-0645">Protease</keyword>
<dbReference type="InterPro" id="IPR013595">
    <property type="entry name" value="Pept_S33_TAP-like_C"/>
</dbReference>
<accession>A0A2P4UQ66</accession>
<feature type="domain" description="Peptidase S33 tripeptidyl aminopeptidase-like C-terminal" evidence="5">
    <location>
        <begin position="417"/>
        <end position="508"/>
    </location>
</feature>
<gene>
    <name evidence="6" type="primary">tap_1</name>
    <name evidence="6" type="ORF">BTM25_15910</name>
</gene>
<dbReference type="SUPFAM" id="SSF53474">
    <property type="entry name" value="alpha/beta-Hydrolases"/>
    <property type="match status" value="2"/>
</dbReference>
<dbReference type="ESTHER" id="9actn-a0a2p4uq66">
    <property type="family name" value="Tiancimycin-TnmK-Tripeptidase-HIP"/>
</dbReference>
<keyword evidence="6" id="KW-0031">Aminopeptidase</keyword>
<reference evidence="6 7" key="1">
    <citation type="journal article" date="2017" name="Chemistry">
        <title>Isolation, Biosynthesis and Chemical Modifications of Rubterolones A-F: Rare Tropolone Alkaloids from Actinomadura sp. 5-2.</title>
        <authorList>
            <person name="Guo H."/>
            <person name="Benndorf R."/>
            <person name="Leichnitz D."/>
            <person name="Klassen J.L."/>
            <person name="Vollmers J."/>
            <person name="Gorls H."/>
            <person name="Steinacker M."/>
            <person name="Weigel C."/>
            <person name="Dahse H.M."/>
            <person name="Kaster A.K."/>
            <person name="de Beer Z.W."/>
            <person name="Poulsen M."/>
            <person name="Beemelmanns C."/>
        </authorList>
    </citation>
    <scope>NUCLEOTIDE SEQUENCE [LARGE SCALE GENOMIC DNA]</scope>
    <source>
        <strain evidence="6 7">5-2</strain>
    </source>
</reference>
<feature type="signal peptide" evidence="4">
    <location>
        <begin position="1"/>
        <end position="30"/>
    </location>
</feature>
<evidence type="ECO:0000256" key="3">
    <source>
        <dbReference type="ARBA" id="ARBA00022801"/>
    </source>
</evidence>
<evidence type="ECO:0000313" key="6">
    <source>
        <dbReference type="EMBL" id="POM27180.1"/>
    </source>
</evidence>
<evidence type="ECO:0000259" key="5">
    <source>
        <dbReference type="Pfam" id="PF08386"/>
    </source>
</evidence>
<evidence type="ECO:0000256" key="4">
    <source>
        <dbReference type="SAM" id="SignalP"/>
    </source>
</evidence>
<protein>
    <submittedName>
        <fullName evidence="6">Tripeptidyl aminopeptidase</fullName>
        <ecNumber evidence="6">3.4.14.-</ecNumber>
    </submittedName>
</protein>
<evidence type="ECO:0000313" key="7">
    <source>
        <dbReference type="Proteomes" id="UP000242367"/>
    </source>
</evidence>
<dbReference type="EC" id="3.4.14.-" evidence="6"/>
<keyword evidence="7" id="KW-1185">Reference proteome</keyword>
<dbReference type="EMBL" id="MTBP01000001">
    <property type="protein sequence ID" value="POM27180.1"/>
    <property type="molecule type" value="Genomic_DNA"/>
</dbReference>
<dbReference type="GO" id="GO:0004177">
    <property type="term" value="F:aminopeptidase activity"/>
    <property type="evidence" value="ECO:0007669"/>
    <property type="project" value="UniProtKB-KW"/>
</dbReference>
<dbReference type="Pfam" id="PF08386">
    <property type="entry name" value="Abhydrolase_4"/>
    <property type="match status" value="1"/>
</dbReference>
<proteinExistence type="inferred from homology"/>
<dbReference type="InterPro" id="IPR051601">
    <property type="entry name" value="Serine_prot/Carboxylest_S33"/>
</dbReference>
<feature type="chain" id="PRO_5015173060" evidence="4">
    <location>
        <begin position="31"/>
        <end position="511"/>
    </location>
</feature>
<sequence length="511" mass="53877" precursor="true">MVWFVRAFRPGRVGASVVVAVLAGAAPVAAAPRPIAWHDCRAGPDDETGAQLAAVGARCGELSVPLDHARPDGPRITVAVARRPATDTARRLGTLVVNTGGPGPSRDGVVLMAAGLPPAAEHGAPAVAARYDLVGIDPRFFGASTPLTCGWPTGLYLRHAQLASPDRAAFARSTATARDLASRCAGHRDVLPHASTREIARDMDAVRAALGERTISYLGWSYGSYLGAVYAQMFPGRVGRLVLDSALDPGAYGPSVTRETAPADAAALRDWAAWAARRDDRYALGTTPARVLSVIDRIDRAAARRPLQVGRHRVDAATVPGLLLTVADTDAAYAEFSAQVRVLADAARGAPAAPTPDLEAKLSLYESDEVMPAFGFAALTANQCADRAAPPDPAAYYRDIRRHRAAEPLYGPLARDITPCAFWPSRPAEPPTRVTTGRPALIVGAEGDPVAPRPGQLALRRAMPGSRMITLAHAFRHGVYLFDGTPCVDDAVNAHLLGGSLPRTDITCTRP</sequence>
<comment type="similarity">
    <text evidence="1">Belongs to the peptidase S33 family.</text>
</comment>
<name>A0A2P4UQ66_9ACTN</name>
<dbReference type="PANTHER" id="PTHR43248">
    <property type="entry name" value="2-SUCCINYL-6-HYDROXY-2,4-CYCLOHEXADIENE-1-CARBOXYLATE SYNTHASE"/>
    <property type="match status" value="1"/>
</dbReference>
<evidence type="ECO:0000256" key="1">
    <source>
        <dbReference type="ARBA" id="ARBA00010088"/>
    </source>
</evidence>
<dbReference type="Gene3D" id="3.40.50.1820">
    <property type="entry name" value="alpha/beta hydrolase"/>
    <property type="match status" value="1"/>
</dbReference>
<keyword evidence="3 6" id="KW-0378">Hydrolase</keyword>
<dbReference type="Proteomes" id="UP000242367">
    <property type="component" value="Unassembled WGS sequence"/>
</dbReference>